<dbReference type="PANTHER" id="PTHR43300:SF7">
    <property type="entry name" value="UDP-N-ACETYLBACILLOSAMINE N-ACETYLTRANSFERASE"/>
    <property type="match status" value="1"/>
</dbReference>
<dbReference type="InterPro" id="IPR050179">
    <property type="entry name" value="Trans_hexapeptide_repeat"/>
</dbReference>
<dbReference type="OrthoDB" id="9794407at2"/>
<evidence type="ECO:0000259" key="3">
    <source>
        <dbReference type="Pfam" id="PF17836"/>
    </source>
</evidence>
<proteinExistence type="predicted"/>
<dbReference type="Gene3D" id="2.160.10.10">
    <property type="entry name" value="Hexapeptide repeat proteins"/>
    <property type="match status" value="1"/>
</dbReference>
<dbReference type="InterPro" id="IPR041561">
    <property type="entry name" value="PglD_N"/>
</dbReference>
<dbReference type="AlphaFoldDB" id="A0A1I6TMW6"/>
<protein>
    <submittedName>
        <fullName evidence="4 5">Transferase</fullName>
    </submittedName>
</protein>
<dbReference type="EMBL" id="FPAI01000016">
    <property type="protein sequence ID" value="SFS90337.1"/>
    <property type="molecule type" value="Genomic_DNA"/>
</dbReference>
<feature type="domain" description="PglD N-terminal" evidence="3">
    <location>
        <begin position="8"/>
        <end position="95"/>
    </location>
</feature>
<feature type="active site" description="Proton acceptor" evidence="1">
    <location>
        <position position="152"/>
    </location>
</feature>
<dbReference type="EMBL" id="BJWJ01000016">
    <property type="protein sequence ID" value="GEM04722.1"/>
    <property type="molecule type" value="Genomic_DNA"/>
</dbReference>
<dbReference type="CDD" id="cd03360">
    <property type="entry name" value="LbH_AT_putative"/>
    <property type="match status" value="1"/>
</dbReference>
<dbReference type="Proteomes" id="UP000321773">
    <property type="component" value="Unassembled WGS sequence"/>
</dbReference>
<keyword evidence="5" id="KW-0808">Transferase</keyword>
<dbReference type="RefSeq" id="WP_062322009.1">
    <property type="nucleotide sequence ID" value="NZ_BJWJ01000016.1"/>
</dbReference>
<evidence type="ECO:0000313" key="7">
    <source>
        <dbReference type="Proteomes" id="UP000321773"/>
    </source>
</evidence>
<keyword evidence="7" id="KW-1185">Reference proteome</keyword>
<dbReference type="SUPFAM" id="SSF51161">
    <property type="entry name" value="Trimeric LpxA-like enzymes"/>
    <property type="match status" value="1"/>
</dbReference>
<dbReference type="Proteomes" id="UP000199139">
    <property type="component" value="Unassembled WGS sequence"/>
</dbReference>
<dbReference type="GO" id="GO:0016746">
    <property type="term" value="F:acyltransferase activity"/>
    <property type="evidence" value="ECO:0007669"/>
    <property type="project" value="UniProtKB-KW"/>
</dbReference>
<evidence type="ECO:0000256" key="1">
    <source>
        <dbReference type="PIRSR" id="PIRSR620019-1"/>
    </source>
</evidence>
<dbReference type="Gene3D" id="3.40.50.20">
    <property type="match status" value="1"/>
</dbReference>
<reference evidence="4 7" key="2">
    <citation type="submission" date="2019-07" db="EMBL/GenBank/DDBJ databases">
        <title>Whole genome shotgun sequence of Halolactibacillus miurensis NBRC 100873.</title>
        <authorList>
            <person name="Hosoyama A."/>
            <person name="Uohara A."/>
            <person name="Ohji S."/>
            <person name="Ichikawa N."/>
        </authorList>
    </citation>
    <scope>NUCLEOTIDE SEQUENCE [LARGE SCALE GENOMIC DNA]</scope>
    <source>
        <strain evidence="4 7">NBRC 100873</strain>
    </source>
</reference>
<dbReference type="NCBIfam" id="TIGR03570">
    <property type="entry name" value="NeuD_NnaD"/>
    <property type="match status" value="1"/>
</dbReference>
<evidence type="ECO:0000313" key="5">
    <source>
        <dbReference type="EMBL" id="SFS90337.1"/>
    </source>
</evidence>
<feature type="binding site" evidence="2">
    <location>
        <position position="83"/>
    </location>
    <ligand>
        <name>substrate</name>
    </ligand>
</feature>
<name>A0A1I6TMW6_9BACI</name>
<dbReference type="STRING" id="306541.SAMN05421668_11639"/>
<dbReference type="InterPro" id="IPR011004">
    <property type="entry name" value="Trimer_LpxA-like_sf"/>
</dbReference>
<organism evidence="5 6">
    <name type="scientific">Halolactibacillus miurensis</name>
    <dbReference type="NCBI Taxonomy" id="306541"/>
    <lineage>
        <taxon>Bacteria</taxon>
        <taxon>Bacillati</taxon>
        <taxon>Bacillota</taxon>
        <taxon>Bacilli</taxon>
        <taxon>Bacillales</taxon>
        <taxon>Bacillaceae</taxon>
        <taxon>Halolactibacillus</taxon>
    </lineage>
</organism>
<evidence type="ECO:0000313" key="6">
    <source>
        <dbReference type="Proteomes" id="UP000199139"/>
    </source>
</evidence>
<dbReference type="PANTHER" id="PTHR43300">
    <property type="entry name" value="ACETYLTRANSFERASE"/>
    <property type="match status" value="1"/>
</dbReference>
<evidence type="ECO:0000313" key="4">
    <source>
        <dbReference type="EMBL" id="GEM04722.1"/>
    </source>
</evidence>
<dbReference type="Pfam" id="PF17836">
    <property type="entry name" value="PglD_N"/>
    <property type="match status" value="1"/>
</dbReference>
<accession>A0A1I6TMW6</accession>
<gene>
    <name evidence="4" type="ORF">HMI01_17100</name>
    <name evidence="5" type="ORF">SAMN05421668_11639</name>
</gene>
<reference evidence="5 6" key="1">
    <citation type="submission" date="2016-10" db="EMBL/GenBank/DDBJ databases">
        <authorList>
            <person name="de Groot N.N."/>
        </authorList>
    </citation>
    <scope>NUCLEOTIDE SEQUENCE [LARGE SCALE GENOMIC DNA]</scope>
    <source>
        <strain evidence="5 6">DSM 17074</strain>
    </source>
</reference>
<feature type="site" description="Increases basicity of active site His" evidence="1">
    <location>
        <position position="153"/>
    </location>
</feature>
<dbReference type="InterPro" id="IPR020019">
    <property type="entry name" value="AcTrfase_PglD-like"/>
</dbReference>
<sequence length="223" mass="23960">MLWNGLPLVIFGSGGISKEIYCLIDDINRSSLHQSYDFIGFVGSSQDEVGNAIIDNFNIVSSDEQFFEFASRYPIIGVVIPLGDPIVKKKIYDKIKNISNAVFPNLFHPTISFNKNNLIIGQGNIITAGVNLTCDIKIGDFNLFNLNSTVGHDTLIGDFNVINPSASISGNVTMKDCCLIGTGAQILQGLNVNDRSTVGAGAVVVRDVNQNATVIGVPAKPIK</sequence>
<keyword evidence="5" id="KW-0012">Acyltransferase</keyword>
<evidence type="ECO:0000256" key="2">
    <source>
        <dbReference type="PIRSR" id="PIRSR620019-2"/>
    </source>
</evidence>